<proteinExistence type="inferred from homology"/>
<evidence type="ECO:0000313" key="9">
    <source>
        <dbReference type="Proteomes" id="UP001385892"/>
    </source>
</evidence>
<keyword evidence="4" id="KW-0560">Oxidoreductase</keyword>
<comment type="caution">
    <text evidence="8">The sequence shown here is derived from an EMBL/GenBank/DDBJ whole genome shotgun (WGS) entry which is preliminary data.</text>
</comment>
<evidence type="ECO:0000256" key="6">
    <source>
        <dbReference type="ARBA" id="ARBA00023014"/>
    </source>
</evidence>
<dbReference type="PANTHER" id="PTHR43756">
    <property type="entry name" value="CHOLINE MONOOXYGENASE, CHLOROPLASTIC"/>
    <property type="match status" value="1"/>
</dbReference>
<keyword evidence="2" id="KW-0001">2Fe-2S</keyword>
<reference evidence="8 9" key="1">
    <citation type="submission" date="2024-03" db="EMBL/GenBank/DDBJ databases">
        <title>Novel species of the genus Variovorax.</title>
        <authorList>
            <person name="Liu Q."/>
            <person name="Xin Y.-H."/>
        </authorList>
    </citation>
    <scope>NUCLEOTIDE SEQUENCE [LARGE SCALE GENOMIC DNA]</scope>
    <source>
        <strain evidence="8 9">KACC 18900</strain>
    </source>
</reference>
<dbReference type="PRINTS" id="PR00090">
    <property type="entry name" value="RNGDIOXGNASE"/>
</dbReference>
<name>A0ABU8WSB7_9BURK</name>
<keyword evidence="5" id="KW-0408">Iron</keyword>
<dbReference type="CDD" id="cd08879">
    <property type="entry name" value="RHO_alpha_C_AntDO-like"/>
    <property type="match status" value="1"/>
</dbReference>
<evidence type="ECO:0000256" key="3">
    <source>
        <dbReference type="ARBA" id="ARBA00022723"/>
    </source>
</evidence>
<dbReference type="Proteomes" id="UP001385892">
    <property type="component" value="Unassembled WGS sequence"/>
</dbReference>
<keyword evidence="6" id="KW-0411">Iron-sulfur</keyword>
<gene>
    <name evidence="8" type="ORF">WKW82_27620</name>
</gene>
<dbReference type="InterPro" id="IPR017941">
    <property type="entry name" value="Rieske_2Fe-2S"/>
</dbReference>
<protein>
    <submittedName>
        <fullName evidence="8">Aromatic ring-hydroxylating dioxygenase subunit alpha</fullName>
    </submittedName>
</protein>
<dbReference type="InterPro" id="IPR015879">
    <property type="entry name" value="Ring_hydroxy_dOase_asu_C_dom"/>
</dbReference>
<dbReference type="PROSITE" id="PS51296">
    <property type="entry name" value="RIESKE"/>
    <property type="match status" value="1"/>
</dbReference>
<keyword evidence="9" id="KW-1185">Reference proteome</keyword>
<dbReference type="SUPFAM" id="SSF50022">
    <property type="entry name" value="ISP domain"/>
    <property type="match status" value="1"/>
</dbReference>
<evidence type="ECO:0000256" key="5">
    <source>
        <dbReference type="ARBA" id="ARBA00023004"/>
    </source>
</evidence>
<evidence type="ECO:0000259" key="7">
    <source>
        <dbReference type="PROSITE" id="PS51296"/>
    </source>
</evidence>
<dbReference type="SUPFAM" id="SSF55961">
    <property type="entry name" value="Bet v1-like"/>
    <property type="match status" value="1"/>
</dbReference>
<keyword evidence="3" id="KW-0479">Metal-binding</keyword>
<keyword evidence="8" id="KW-0223">Dioxygenase</keyword>
<dbReference type="RefSeq" id="WP_340345782.1">
    <property type="nucleotide sequence ID" value="NZ_JBBKZT010000015.1"/>
</dbReference>
<comment type="similarity">
    <text evidence="1">Belongs to the bacterial ring-hydroxylating dioxygenase alpha subunit family.</text>
</comment>
<evidence type="ECO:0000256" key="1">
    <source>
        <dbReference type="ARBA" id="ARBA00008751"/>
    </source>
</evidence>
<dbReference type="Pfam" id="PF00355">
    <property type="entry name" value="Rieske"/>
    <property type="match status" value="1"/>
</dbReference>
<sequence length="443" mass="50099">MTTYRGNPEAIRALVQPDRVHRDLYINQELFDLEQEHFFANTWNYVGHDSQLPKPGDYISNEIGGRPLIVVRHTDGSVRVMMNRCAHKGSRLVSAPCGNTGKFFRCPYHAWTFKTDGSLLSIPLKNGYEGTQLTQCESSKGLTQVKHVRLYRGFIFVKLNDTGPDFEEFFGDSLSSIDNMADRSPEGELEIAGGCLRFMHQCNWKMFIENLNDTMHPMVAHESSAGTAKTMWSGKPADEPKPMAIEQFVPFMSDYKFFEDMGVRVFDNGHSFSGVHYSIHSKYSAIPEYDAAMQAKYGPERTQQILGLARHNTVYYPNLTIKGAIQSIRVVKPIAVDKTLVESWTFRLKGAPPELLHRTTMYNRLINSPFSVVGHDDLQAYRGIQAGLHAGGNEWVSLHRNFDAAELGQKDVTAVGTSEISMRNQYRAWERHMTANMVEKAEA</sequence>
<dbReference type="InterPro" id="IPR036922">
    <property type="entry name" value="Rieske_2Fe-2S_sf"/>
</dbReference>
<dbReference type="GO" id="GO:0051213">
    <property type="term" value="F:dioxygenase activity"/>
    <property type="evidence" value="ECO:0007669"/>
    <property type="project" value="UniProtKB-KW"/>
</dbReference>
<feature type="domain" description="Rieske" evidence="7">
    <location>
        <begin position="43"/>
        <end position="123"/>
    </location>
</feature>
<dbReference type="Pfam" id="PF00848">
    <property type="entry name" value="Ring_hydroxyl_A"/>
    <property type="match status" value="1"/>
</dbReference>
<dbReference type="PANTHER" id="PTHR43756:SF1">
    <property type="entry name" value="3-PHENYLPROPIONATE_CINNAMIC ACID DIOXYGENASE SUBUNIT ALPHA"/>
    <property type="match status" value="1"/>
</dbReference>
<evidence type="ECO:0000256" key="4">
    <source>
        <dbReference type="ARBA" id="ARBA00023002"/>
    </source>
</evidence>
<evidence type="ECO:0000313" key="8">
    <source>
        <dbReference type="EMBL" id="MEJ8850436.1"/>
    </source>
</evidence>
<accession>A0ABU8WSB7</accession>
<evidence type="ECO:0000256" key="2">
    <source>
        <dbReference type="ARBA" id="ARBA00022714"/>
    </source>
</evidence>
<dbReference type="Gene3D" id="3.90.380.10">
    <property type="entry name" value="Naphthalene 1,2-dioxygenase Alpha Subunit, Chain A, domain 1"/>
    <property type="match status" value="1"/>
</dbReference>
<dbReference type="EMBL" id="JBBKZT010000015">
    <property type="protein sequence ID" value="MEJ8850436.1"/>
    <property type="molecule type" value="Genomic_DNA"/>
</dbReference>
<dbReference type="InterPro" id="IPR001663">
    <property type="entry name" value="Rng_hydr_dOase-A"/>
</dbReference>
<organism evidence="8 9">
    <name type="scientific">Variovorax rhizosphaerae</name>
    <dbReference type="NCBI Taxonomy" id="1836200"/>
    <lineage>
        <taxon>Bacteria</taxon>
        <taxon>Pseudomonadati</taxon>
        <taxon>Pseudomonadota</taxon>
        <taxon>Betaproteobacteria</taxon>
        <taxon>Burkholderiales</taxon>
        <taxon>Comamonadaceae</taxon>
        <taxon>Variovorax</taxon>
    </lineage>
</organism>
<dbReference type="Gene3D" id="2.102.10.10">
    <property type="entry name" value="Rieske [2Fe-2S] iron-sulphur domain"/>
    <property type="match status" value="1"/>
</dbReference>